<comment type="caution">
    <text evidence="1">The sequence shown here is derived from an EMBL/GenBank/DDBJ whole genome shotgun (WGS) entry which is preliminary data.</text>
</comment>
<reference evidence="1 2" key="1">
    <citation type="submission" date="2015-07" db="EMBL/GenBank/DDBJ databases">
        <authorList>
            <person name="Noorani M."/>
        </authorList>
    </citation>
    <scope>NUCLEOTIDE SEQUENCE [LARGE SCALE GENOMIC DNA]</scope>
    <source>
        <strain evidence="1 2">0788_9</strain>
    </source>
</reference>
<reference evidence="1 2" key="2">
    <citation type="submission" date="2015-10" db="EMBL/GenBank/DDBJ databases">
        <title>Comparative genomics and high-throughput reverse genetic screens identify a new phytobacterial MAMP and an Arabidopsis receptor required for immune elicitation.</title>
        <authorList>
            <person name="Mott G.A."/>
            <person name="Thakur S."/>
            <person name="Wang P.W."/>
            <person name="Desveaux D."/>
            <person name="Guttman D.S."/>
        </authorList>
    </citation>
    <scope>NUCLEOTIDE SEQUENCE [LARGE SCALE GENOMIC DNA]</scope>
    <source>
        <strain evidence="1 2">0788_9</strain>
    </source>
</reference>
<dbReference type="PATRIC" id="fig|81035.3.peg.5204"/>
<accession>A0A0N0XBD1</accession>
<organism evidence="1 2">
    <name type="scientific">Pseudomonas syringae pv. cilantro</name>
    <dbReference type="NCBI Taxonomy" id="81035"/>
    <lineage>
        <taxon>Bacteria</taxon>
        <taxon>Pseudomonadati</taxon>
        <taxon>Pseudomonadota</taxon>
        <taxon>Gammaproteobacteria</taxon>
        <taxon>Pseudomonadales</taxon>
        <taxon>Pseudomonadaceae</taxon>
        <taxon>Pseudomonas</taxon>
        <taxon>Pseudomonas syringae</taxon>
    </lineage>
</organism>
<dbReference type="AlphaFoldDB" id="A0A0N0XBD1"/>
<dbReference type="Proteomes" id="UP000037891">
    <property type="component" value="Unassembled WGS sequence"/>
</dbReference>
<evidence type="ECO:0000313" key="2">
    <source>
        <dbReference type="Proteomes" id="UP000037891"/>
    </source>
</evidence>
<evidence type="ECO:0000313" key="1">
    <source>
        <dbReference type="EMBL" id="KPC31404.1"/>
    </source>
</evidence>
<proteinExistence type="predicted"/>
<protein>
    <submittedName>
        <fullName evidence="1">Uncharacterized protein</fullName>
    </submittedName>
</protein>
<name>A0A0N0XBD1_PSESX</name>
<dbReference type="EMBL" id="LGLN01000040">
    <property type="protein sequence ID" value="KPC31404.1"/>
    <property type="molecule type" value="Genomic_DNA"/>
</dbReference>
<sequence>MDLELTELANNTLTLLQAISGVYAIALNRQTPEAPLDVAEFQFTAALGQLLIGSPRYEDGRPCWRAVWMMPASSSFSG</sequence>
<gene>
    <name evidence="1" type="ORF">ABJ99_4862</name>
</gene>